<dbReference type="OrthoDB" id="9780520at2"/>
<dbReference type="SUPFAM" id="SSF50129">
    <property type="entry name" value="GroES-like"/>
    <property type="match status" value="1"/>
</dbReference>
<accession>A0A2U3TH06</accession>
<dbReference type="Pfam" id="PF00107">
    <property type="entry name" value="ADH_zinc_N"/>
    <property type="match status" value="1"/>
</dbReference>
<dbReference type="Gene3D" id="3.90.180.10">
    <property type="entry name" value="Medium-chain alcohol dehydrogenases, catalytic domain"/>
    <property type="match status" value="1"/>
</dbReference>
<dbReference type="KEGG" id="maer:DAI18_00430"/>
<keyword evidence="2" id="KW-0560">Oxidoreductase</keyword>
<evidence type="ECO:0000259" key="3">
    <source>
        <dbReference type="SMART" id="SM00829"/>
    </source>
</evidence>
<evidence type="ECO:0000256" key="1">
    <source>
        <dbReference type="ARBA" id="ARBA00022857"/>
    </source>
</evidence>
<organism evidence="4 5">
    <name type="scientific">Microvirgula aerodenitrificans</name>
    <dbReference type="NCBI Taxonomy" id="57480"/>
    <lineage>
        <taxon>Bacteria</taxon>
        <taxon>Pseudomonadati</taxon>
        <taxon>Pseudomonadota</taxon>
        <taxon>Betaproteobacteria</taxon>
        <taxon>Neisseriales</taxon>
        <taxon>Aquaspirillaceae</taxon>
        <taxon>Microvirgula</taxon>
    </lineage>
</organism>
<dbReference type="STRING" id="1122240.GCA_000620105_00816"/>
<dbReference type="CDD" id="cd05276">
    <property type="entry name" value="p53_inducible_oxidoreductase"/>
    <property type="match status" value="1"/>
</dbReference>
<dbReference type="GO" id="GO:0016651">
    <property type="term" value="F:oxidoreductase activity, acting on NAD(P)H"/>
    <property type="evidence" value="ECO:0007669"/>
    <property type="project" value="TreeGrafter"/>
</dbReference>
<sequence length="322" mass="33342">MRAIIQTAPGDADTLIVGELPMPEPGPGQLRVRVRAAGINRADIAQREGRYPPPPGAPETLGLEVAGEVDAVGIGSKDFAVGDRVMALVGGGGYAEYALVDAPLAVRLPDELGFVEAATLPETWMTAWLNLIDLARLMPGETALVHAGAGGVGAAAIQLAGLVGARAIATAGTADKCTFCRQLGAELALNYRDDDVVAALKAAGRADVVLDPVGGDSLSRNLACMNPGGRLVVIAFMAGRLAELDLAQLMVKHLTLIGSTLRSRPLADKARLAGRLGDTVLPALASGRVRITLDSSFPLARAAEAHRYVEANRNLGKVVLTV</sequence>
<dbReference type="SUPFAM" id="SSF51735">
    <property type="entry name" value="NAD(P)-binding Rossmann-fold domains"/>
    <property type="match status" value="1"/>
</dbReference>
<dbReference type="InterPro" id="IPR013154">
    <property type="entry name" value="ADH-like_N"/>
</dbReference>
<dbReference type="PANTHER" id="PTHR48106">
    <property type="entry name" value="QUINONE OXIDOREDUCTASE PIG3-RELATED"/>
    <property type="match status" value="1"/>
</dbReference>
<dbReference type="InterPro" id="IPR036291">
    <property type="entry name" value="NAD(P)-bd_dom_sf"/>
</dbReference>
<evidence type="ECO:0000256" key="2">
    <source>
        <dbReference type="ARBA" id="ARBA00023002"/>
    </source>
</evidence>
<reference evidence="4 5" key="1">
    <citation type="submission" date="2018-04" db="EMBL/GenBank/DDBJ databases">
        <title>Denitrifier Microvirgula.</title>
        <authorList>
            <person name="Anderson E."/>
            <person name="Jang J."/>
            <person name="Ishii S."/>
        </authorList>
    </citation>
    <scope>NUCLEOTIDE SEQUENCE [LARGE SCALE GENOMIC DNA]</scope>
    <source>
        <strain evidence="4 5">BE2.4</strain>
    </source>
</reference>
<dbReference type="EMBL" id="CP028519">
    <property type="protein sequence ID" value="AVY92680.1"/>
    <property type="molecule type" value="Genomic_DNA"/>
</dbReference>
<dbReference type="NCBIfam" id="TIGR02824">
    <property type="entry name" value="quinone_pig3"/>
    <property type="match status" value="1"/>
</dbReference>
<feature type="domain" description="Enoyl reductase (ER)" evidence="3">
    <location>
        <begin position="10"/>
        <end position="320"/>
    </location>
</feature>
<dbReference type="GO" id="GO:0070402">
    <property type="term" value="F:NADPH binding"/>
    <property type="evidence" value="ECO:0007669"/>
    <property type="project" value="TreeGrafter"/>
</dbReference>
<dbReference type="Pfam" id="PF08240">
    <property type="entry name" value="ADH_N"/>
    <property type="match status" value="1"/>
</dbReference>
<dbReference type="RefSeq" id="WP_028498256.1">
    <property type="nucleotide sequence ID" value="NZ_CALFSO010000052.1"/>
</dbReference>
<dbReference type="SMART" id="SM00829">
    <property type="entry name" value="PKS_ER"/>
    <property type="match status" value="1"/>
</dbReference>
<dbReference type="InterPro" id="IPR013149">
    <property type="entry name" value="ADH-like_C"/>
</dbReference>
<evidence type="ECO:0000313" key="5">
    <source>
        <dbReference type="Proteomes" id="UP000244173"/>
    </source>
</evidence>
<dbReference type="AlphaFoldDB" id="A0A2U3TH06"/>
<keyword evidence="5" id="KW-1185">Reference proteome</keyword>
<dbReference type="PANTHER" id="PTHR48106:SF8">
    <property type="entry name" value="OS02G0805600 PROTEIN"/>
    <property type="match status" value="1"/>
</dbReference>
<evidence type="ECO:0000313" key="4">
    <source>
        <dbReference type="EMBL" id="AVY92680.1"/>
    </source>
</evidence>
<proteinExistence type="predicted"/>
<dbReference type="InterPro" id="IPR020843">
    <property type="entry name" value="ER"/>
</dbReference>
<keyword evidence="1" id="KW-0521">NADP</keyword>
<dbReference type="InterPro" id="IPR011032">
    <property type="entry name" value="GroES-like_sf"/>
</dbReference>
<protein>
    <submittedName>
        <fullName evidence="4">NAD(P)H-quinone oxidoreductase</fullName>
    </submittedName>
</protein>
<gene>
    <name evidence="4" type="ORF">DAI18_00430</name>
</gene>
<name>A0A2U3TH06_9NEIS</name>
<dbReference type="InterPro" id="IPR014189">
    <property type="entry name" value="Quinone_OxRdtase_PIG3"/>
</dbReference>
<dbReference type="Proteomes" id="UP000244173">
    <property type="component" value="Chromosome"/>
</dbReference>
<dbReference type="Gene3D" id="3.40.50.720">
    <property type="entry name" value="NAD(P)-binding Rossmann-like Domain"/>
    <property type="match status" value="1"/>
</dbReference>